<name>A0A0G0JFN3_9BACT</name>
<dbReference type="AlphaFoldDB" id="A0A0G0JFN3"/>
<gene>
    <name evidence="1" type="ORF">US52_C0022G0013</name>
</gene>
<protein>
    <submittedName>
        <fullName evidence="1">Uncharacterized protein</fullName>
    </submittedName>
</protein>
<sequence>MFISRPAAEILSFRNDSLFEKYPLLSKIREVVCGYWESEYREVDFASNDLYDNGLDNARFWATKTSERCPCVVSILQNLSGNLSVINPDTKYVYGLIRMVDCVAFPINHFIGFIAEPDKSELFAFSPANMVNGKEPLMSLDEIRKRLPKYKRKLYQRLTDVVRINYSGDLYSLDDKSVRKLFSVLTNIDGGSIRRISMTDDKHKILNLISGTLKEEVVRL</sequence>
<evidence type="ECO:0000313" key="1">
    <source>
        <dbReference type="EMBL" id="KKQ35564.1"/>
    </source>
</evidence>
<accession>A0A0G0JFN3</accession>
<dbReference type="EMBL" id="LBTH01000022">
    <property type="protein sequence ID" value="KKQ35564.1"/>
    <property type="molecule type" value="Genomic_DNA"/>
</dbReference>
<organism evidence="1 2">
    <name type="scientific">candidate division WS6 bacterium GW2011_GWA2_37_6</name>
    <dbReference type="NCBI Taxonomy" id="1619087"/>
    <lineage>
        <taxon>Bacteria</taxon>
        <taxon>Candidatus Dojkabacteria</taxon>
    </lineage>
</organism>
<dbReference type="Proteomes" id="UP000034852">
    <property type="component" value="Unassembled WGS sequence"/>
</dbReference>
<evidence type="ECO:0000313" key="2">
    <source>
        <dbReference type="Proteomes" id="UP000034852"/>
    </source>
</evidence>
<proteinExistence type="predicted"/>
<comment type="caution">
    <text evidence="1">The sequence shown here is derived from an EMBL/GenBank/DDBJ whole genome shotgun (WGS) entry which is preliminary data.</text>
</comment>
<reference evidence="1 2" key="1">
    <citation type="journal article" date="2015" name="Nature">
        <title>rRNA introns, odd ribosomes, and small enigmatic genomes across a large radiation of phyla.</title>
        <authorList>
            <person name="Brown C.T."/>
            <person name="Hug L.A."/>
            <person name="Thomas B.C."/>
            <person name="Sharon I."/>
            <person name="Castelle C.J."/>
            <person name="Singh A."/>
            <person name="Wilkins M.J."/>
            <person name="Williams K.H."/>
            <person name="Banfield J.F."/>
        </authorList>
    </citation>
    <scope>NUCLEOTIDE SEQUENCE [LARGE SCALE GENOMIC DNA]</scope>
</reference>